<keyword evidence="1" id="KW-0472">Membrane</keyword>
<dbReference type="EMBL" id="FOPI01000044">
    <property type="protein sequence ID" value="SFG58463.1"/>
    <property type="molecule type" value="Genomic_DNA"/>
</dbReference>
<dbReference type="Gene3D" id="3.40.250.10">
    <property type="entry name" value="Rhodanese-like domain"/>
    <property type="match status" value="1"/>
</dbReference>
<name>A0A1I2T0P0_9LACO</name>
<dbReference type="Proteomes" id="UP000182635">
    <property type="component" value="Unassembled WGS sequence"/>
</dbReference>
<evidence type="ECO:0000313" key="3">
    <source>
        <dbReference type="EMBL" id="SFG58463.1"/>
    </source>
</evidence>
<dbReference type="CDD" id="cd00158">
    <property type="entry name" value="RHOD"/>
    <property type="match status" value="1"/>
</dbReference>
<dbReference type="PANTHER" id="PTHR43031:SF18">
    <property type="entry name" value="RHODANESE-RELATED SULFURTRANSFERASES"/>
    <property type="match status" value="1"/>
</dbReference>
<dbReference type="InterPro" id="IPR050229">
    <property type="entry name" value="GlpE_sulfurtransferase"/>
</dbReference>
<dbReference type="SUPFAM" id="SSF52821">
    <property type="entry name" value="Rhodanese/Cell cycle control phosphatase"/>
    <property type="match status" value="1"/>
</dbReference>
<dbReference type="GO" id="GO:0016740">
    <property type="term" value="F:transferase activity"/>
    <property type="evidence" value="ECO:0007669"/>
    <property type="project" value="UniProtKB-KW"/>
</dbReference>
<dbReference type="InterPro" id="IPR001763">
    <property type="entry name" value="Rhodanese-like_dom"/>
</dbReference>
<gene>
    <name evidence="3" type="ORF">SAMN02910432_01939</name>
</gene>
<protein>
    <submittedName>
        <fullName evidence="3">Rhodanese-related sulfurtransferase</fullName>
    </submittedName>
</protein>
<evidence type="ECO:0000313" key="4">
    <source>
        <dbReference type="Proteomes" id="UP000182635"/>
    </source>
</evidence>
<dbReference type="AlphaFoldDB" id="A0A1I2T0P0"/>
<feature type="domain" description="Rhodanese" evidence="2">
    <location>
        <begin position="52"/>
        <end position="140"/>
    </location>
</feature>
<dbReference type="PANTHER" id="PTHR43031">
    <property type="entry name" value="FAD-DEPENDENT OXIDOREDUCTASE"/>
    <property type="match status" value="1"/>
</dbReference>
<keyword evidence="1" id="KW-0812">Transmembrane</keyword>
<accession>A0A1I2T0P0</accession>
<keyword evidence="3" id="KW-0808">Transferase</keyword>
<evidence type="ECO:0000259" key="2">
    <source>
        <dbReference type="PROSITE" id="PS50206"/>
    </source>
</evidence>
<keyword evidence="1" id="KW-1133">Transmembrane helix</keyword>
<dbReference type="SMART" id="SM00450">
    <property type="entry name" value="RHOD"/>
    <property type="match status" value="1"/>
</dbReference>
<dbReference type="Pfam" id="PF00581">
    <property type="entry name" value="Rhodanese"/>
    <property type="match status" value="1"/>
</dbReference>
<dbReference type="PROSITE" id="PS50206">
    <property type="entry name" value="RHODANESE_3"/>
    <property type="match status" value="1"/>
</dbReference>
<dbReference type="InterPro" id="IPR036873">
    <property type="entry name" value="Rhodanese-like_dom_sf"/>
</dbReference>
<evidence type="ECO:0000256" key="1">
    <source>
        <dbReference type="SAM" id="Phobius"/>
    </source>
</evidence>
<organism evidence="3 4">
    <name type="scientific">Ligilactobacillus ruminis DSM 20403 = NBRC 102161</name>
    <dbReference type="NCBI Taxonomy" id="1423798"/>
    <lineage>
        <taxon>Bacteria</taxon>
        <taxon>Bacillati</taxon>
        <taxon>Bacillota</taxon>
        <taxon>Bacilli</taxon>
        <taxon>Lactobacillales</taxon>
        <taxon>Lactobacillaceae</taxon>
        <taxon>Ligilactobacillus</taxon>
    </lineage>
</organism>
<sequence>MNLMLGAAHSVFFYINIVLITILVLMIGTQLYWFVRSKISGNVIDGEKFAKGIHRGQVVDLRDENKFKKDHMLGARNMPFMQFKMYKDALRKDMPVYLYDEGVQYPIKVSSKLKKEGFKEVYILKGGYSAWEGKKKGTKVSSDK</sequence>
<feature type="transmembrane region" description="Helical" evidence="1">
    <location>
        <begin position="12"/>
        <end position="35"/>
    </location>
</feature>
<reference evidence="4" key="1">
    <citation type="submission" date="2016-10" db="EMBL/GenBank/DDBJ databases">
        <authorList>
            <person name="Varghese N."/>
            <person name="Submissions S."/>
        </authorList>
    </citation>
    <scope>NUCLEOTIDE SEQUENCE [LARGE SCALE GENOMIC DNA]</scope>
    <source>
        <strain evidence="4">DSM 20403</strain>
    </source>
</reference>
<proteinExistence type="predicted"/>